<proteinExistence type="predicted"/>
<sequence>MQKRGHWREWLSKIMDKDIWSAAKFVTDPGEQTGPSKMPALLDLRGQVQVNPGAKAKLLASSFFPDRPNLRRRCSSLDRHVLETPEITVEMMEAAICKAKPYSAPGASGIPNAA</sequence>
<evidence type="ECO:0000313" key="2">
    <source>
        <dbReference type="Proteomes" id="UP001175227"/>
    </source>
</evidence>
<keyword evidence="2" id="KW-1185">Reference proteome</keyword>
<protein>
    <submittedName>
        <fullName evidence="1">Uncharacterized protein</fullName>
    </submittedName>
</protein>
<feature type="non-terminal residue" evidence="1">
    <location>
        <position position="114"/>
    </location>
</feature>
<dbReference type="AlphaFoldDB" id="A0AA39N861"/>
<evidence type="ECO:0000313" key="1">
    <source>
        <dbReference type="EMBL" id="KAK0460801.1"/>
    </source>
</evidence>
<dbReference type="Proteomes" id="UP001175227">
    <property type="component" value="Unassembled WGS sequence"/>
</dbReference>
<gene>
    <name evidence="1" type="ORF">IW261DRAFT_1349479</name>
</gene>
<name>A0AA39N861_9AGAR</name>
<dbReference type="EMBL" id="JAUEPR010000165">
    <property type="protein sequence ID" value="KAK0460801.1"/>
    <property type="molecule type" value="Genomic_DNA"/>
</dbReference>
<reference evidence="1" key="1">
    <citation type="submission" date="2023-06" db="EMBL/GenBank/DDBJ databases">
        <authorList>
            <consortium name="Lawrence Berkeley National Laboratory"/>
            <person name="Ahrendt S."/>
            <person name="Sahu N."/>
            <person name="Indic B."/>
            <person name="Wong-Bajracharya J."/>
            <person name="Merenyi Z."/>
            <person name="Ke H.-M."/>
            <person name="Monk M."/>
            <person name="Kocsube S."/>
            <person name="Drula E."/>
            <person name="Lipzen A."/>
            <person name="Balint B."/>
            <person name="Henrissat B."/>
            <person name="Andreopoulos B."/>
            <person name="Martin F.M."/>
            <person name="Harder C.B."/>
            <person name="Rigling D."/>
            <person name="Ford K.L."/>
            <person name="Foster G.D."/>
            <person name="Pangilinan J."/>
            <person name="Papanicolaou A."/>
            <person name="Barry K."/>
            <person name="LaButti K."/>
            <person name="Viragh M."/>
            <person name="Koriabine M."/>
            <person name="Yan M."/>
            <person name="Riley R."/>
            <person name="Champramary S."/>
            <person name="Plett K.L."/>
            <person name="Tsai I.J."/>
            <person name="Slot J."/>
            <person name="Sipos G."/>
            <person name="Plett J."/>
            <person name="Nagy L.G."/>
            <person name="Grigoriev I.V."/>
        </authorList>
    </citation>
    <scope>NUCLEOTIDE SEQUENCE</scope>
    <source>
        <strain evidence="1">ICMP 16352</strain>
    </source>
</reference>
<comment type="caution">
    <text evidence="1">The sequence shown here is derived from an EMBL/GenBank/DDBJ whole genome shotgun (WGS) entry which is preliminary data.</text>
</comment>
<accession>A0AA39N861</accession>
<organism evidence="1 2">
    <name type="scientific">Armillaria novae-zelandiae</name>
    <dbReference type="NCBI Taxonomy" id="153914"/>
    <lineage>
        <taxon>Eukaryota</taxon>
        <taxon>Fungi</taxon>
        <taxon>Dikarya</taxon>
        <taxon>Basidiomycota</taxon>
        <taxon>Agaricomycotina</taxon>
        <taxon>Agaricomycetes</taxon>
        <taxon>Agaricomycetidae</taxon>
        <taxon>Agaricales</taxon>
        <taxon>Marasmiineae</taxon>
        <taxon>Physalacriaceae</taxon>
        <taxon>Armillaria</taxon>
    </lineage>
</organism>